<dbReference type="RefSeq" id="XP_065330782.1">
    <property type="nucleotide sequence ID" value="XM_065474710.1"/>
</dbReference>
<sequence length="123" mass="14933">MNSRNLPFDSREETKSTAFIKVDDDKFRLVYTKAKGQNIIHDVLKIEINNPLEYVISEIMDLLKLQVYRRIHLFLKYKFFTELADRIEEIYEVLKTSKYNVNFVFVSKKYKEEDYILLYDIYL</sequence>
<reference evidence="1" key="1">
    <citation type="journal article" date="2024" name="BMC Genomics">
        <title>Functional annotation of a divergent genome using sequence and structure-based similarity.</title>
        <authorList>
            <person name="Svedberg D."/>
            <person name="Winiger R.R."/>
            <person name="Berg A."/>
            <person name="Sharma H."/>
            <person name="Tellgren-Roth C."/>
            <person name="Debrunner-Vossbrinck B.A."/>
            <person name="Vossbrinck C.R."/>
            <person name="Barandun J."/>
        </authorList>
    </citation>
    <scope>NUCLEOTIDE SEQUENCE</scope>
    <source>
        <strain evidence="1">Illinois isolate</strain>
    </source>
</reference>
<evidence type="ECO:0000313" key="1">
    <source>
        <dbReference type="EMBL" id="WUR04637.1"/>
    </source>
</evidence>
<proteinExistence type="predicted"/>
<gene>
    <name evidence="1" type="ORF">VNE69_09189</name>
</gene>
<dbReference type="KEGG" id="vnx:VNE69_09189"/>
<keyword evidence="2" id="KW-1185">Reference proteome</keyword>
<evidence type="ECO:0000313" key="2">
    <source>
        <dbReference type="Proteomes" id="UP001334084"/>
    </source>
</evidence>
<dbReference type="EMBL" id="CP142734">
    <property type="protein sequence ID" value="WUR04637.1"/>
    <property type="molecule type" value="Genomic_DNA"/>
</dbReference>
<dbReference type="AlphaFoldDB" id="A0AAX4JFI0"/>
<dbReference type="GeneID" id="90542468"/>
<organism evidence="1 2">
    <name type="scientific">Vairimorpha necatrix</name>
    <dbReference type="NCBI Taxonomy" id="6039"/>
    <lineage>
        <taxon>Eukaryota</taxon>
        <taxon>Fungi</taxon>
        <taxon>Fungi incertae sedis</taxon>
        <taxon>Microsporidia</taxon>
        <taxon>Nosematidae</taxon>
        <taxon>Vairimorpha</taxon>
    </lineage>
</organism>
<dbReference type="Proteomes" id="UP001334084">
    <property type="component" value="Chromosome 9"/>
</dbReference>
<name>A0AAX4JFI0_9MICR</name>
<accession>A0AAX4JFI0</accession>
<protein>
    <submittedName>
        <fullName evidence="1">Uncharacterized protein</fullName>
    </submittedName>
</protein>